<dbReference type="Proteomes" id="UP000708208">
    <property type="component" value="Unassembled WGS sequence"/>
</dbReference>
<dbReference type="EMBL" id="CAJVCH010556589">
    <property type="protein sequence ID" value="CAG7830575.1"/>
    <property type="molecule type" value="Genomic_DNA"/>
</dbReference>
<accession>A0A8J2LAE8</accession>
<sequence>MNYRKRSPSEREMIARTLQNQTMARQEDSIAEFGEKKRSNLHNAILTLLGRRLSGEGKPHKVGTSDPSKGIP</sequence>
<keyword evidence="3" id="KW-1185">Reference proteome</keyword>
<organism evidence="2 3">
    <name type="scientific">Allacma fusca</name>
    <dbReference type="NCBI Taxonomy" id="39272"/>
    <lineage>
        <taxon>Eukaryota</taxon>
        <taxon>Metazoa</taxon>
        <taxon>Ecdysozoa</taxon>
        <taxon>Arthropoda</taxon>
        <taxon>Hexapoda</taxon>
        <taxon>Collembola</taxon>
        <taxon>Symphypleona</taxon>
        <taxon>Sminthuridae</taxon>
        <taxon>Allacma</taxon>
    </lineage>
</organism>
<protein>
    <submittedName>
        <fullName evidence="2">Uncharacterized protein</fullName>
    </submittedName>
</protein>
<feature type="non-terminal residue" evidence="2">
    <location>
        <position position="1"/>
    </location>
</feature>
<feature type="region of interest" description="Disordered" evidence="1">
    <location>
        <begin position="52"/>
        <end position="72"/>
    </location>
</feature>
<evidence type="ECO:0000256" key="1">
    <source>
        <dbReference type="SAM" id="MobiDB-lite"/>
    </source>
</evidence>
<proteinExistence type="predicted"/>
<reference evidence="2" key="1">
    <citation type="submission" date="2021-06" db="EMBL/GenBank/DDBJ databases">
        <authorList>
            <person name="Hodson N. C."/>
            <person name="Mongue J. A."/>
            <person name="Jaron S. K."/>
        </authorList>
    </citation>
    <scope>NUCLEOTIDE SEQUENCE</scope>
</reference>
<gene>
    <name evidence="2" type="ORF">AFUS01_LOCUS40372</name>
</gene>
<dbReference type="AlphaFoldDB" id="A0A8J2LAE8"/>
<evidence type="ECO:0000313" key="3">
    <source>
        <dbReference type="Proteomes" id="UP000708208"/>
    </source>
</evidence>
<evidence type="ECO:0000313" key="2">
    <source>
        <dbReference type="EMBL" id="CAG7830575.1"/>
    </source>
</evidence>
<comment type="caution">
    <text evidence="2">The sequence shown here is derived from an EMBL/GenBank/DDBJ whole genome shotgun (WGS) entry which is preliminary data.</text>
</comment>
<name>A0A8J2LAE8_9HEXA</name>